<evidence type="ECO:0000313" key="1">
    <source>
        <dbReference type="EMBL" id="KAI0030279.1"/>
    </source>
</evidence>
<evidence type="ECO:0000313" key="2">
    <source>
        <dbReference type="Proteomes" id="UP000814128"/>
    </source>
</evidence>
<dbReference type="Proteomes" id="UP000814128">
    <property type="component" value="Unassembled WGS sequence"/>
</dbReference>
<sequence length="798" mass="88605">MAPTYNDADSRLINDLHYLVSANDKGGGRRKLVRTSRYDAPADPFIKIESWKMDEFKYYAIPSPFPTLARGLFSTPLEGTTEDGTPRHCIVARGYDKFFNIGEVPWTTWDALERETCAPYTLTLKSNGCIVFIAPLSPDKLIVCSKHSLGPIEGVQESHAQAGERWLEAHLARVGRTKADLAQTLWEKNWTAVAELCDDEFEEHVLPYSRDKSGLHLHGLNASTGAFLTQPQLVVDAFAREWGFIVTASTELSSIADVRSFTDAIAQTGRWNGEPVEGFVVRTTVVDSPAGPGTSPYAPGSSFFFKIKFDEPYMMYRDWREVTRTLLAARGTLDAVSLPKSKMRRVETRLYVKWVIGEIQRDRSQFDGFAKGRGIIATRERFLEWMKAREGAEAAAESTESEDAVEDKKFGKTIIVPVAVPGVGKTAIAVALSHLFGFAHTQSDDVRARKAAPQFIKNVVRLLKDHDVVIADKNNHLRQHREQLRAAVQAFSPPVQLLALVWPLDSRPQATIHRLCADRVLARGTNHQTLHGDAAARAHEDVIWKFLHQAEELGEHEVDAMIEMDVTEDLEDALDRAVDGVVRALGLPRPTREQVGEALAAVRGYTPASIDAQAPKATPVRYFGLLTELNIPDVLGTALAAPDAPKMTHAFWAALEEAGRVTLRPHATLVHSRSLDAPYERELWARCEGLHTASEPPMFSARLSRVLCDGRVLVLPVEELRVDDPAADEDQRGAQFVSLLPACVRERLHITVGTRSVDIAPVEAMALVERWRRGETEGIEEALLGEVWVRGRVKGLRA</sequence>
<comment type="caution">
    <text evidence="1">The sequence shown here is derived from an EMBL/GenBank/DDBJ whole genome shotgun (WGS) entry which is preliminary data.</text>
</comment>
<proteinExistence type="predicted"/>
<keyword evidence="1" id="KW-0436">Ligase</keyword>
<organism evidence="1 2">
    <name type="scientific">Vararia minispora EC-137</name>
    <dbReference type="NCBI Taxonomy" id="1314806"/>
    <lineage>
        <taxon>Eukaryota</taxon>
        <taxon>Fungi</taxon>
        <taxon>Dikarya</taxon>
        <taxon>Basidiomycota</taxon>
        <taxon>Agaricomycotina</taxon>
        <taxon>Agaricomycetes</taxon>
        <taxon>Russulales</taxon>
        <taxon>Lachnocladiaceae</taxon>
        <taxon>Vararia</taxon>
    </lineage>
</organism>
<reference evidence="1" key="2">
    <citation type="journal article" date="2022" name="New Phytol.">
        <title>Evolutionary transition to the ectomycorrhizal habit in the genomes of a hyperdiverse lineage of mushroom-forming fungi.</title>
        <authorList>
            <person name="Looney B."/>
            <person name="Miyauchi S."/>
            <person name="Morin E."/>
            <person name="Drula E."/>
            <person name="Courty P.E."/>
            <person name="Kohler A."/>
            <person name="Kuo A."/>
            <person name="LaButti K."/>
            <person name="Pangilinan J."/>
            <person name="Lipzen A."/>
            <person name="Riley R."/>
            <person name="Andreopoulos W."/>
            <person name="He G."/>
            <person name="Johnson J."/>
            <person name="Nolan M."/>
            <person name="Tritt A."/>
            <person name="Barry K.W."/>
            <person name="Grigoriev I.V."/>
            <person name="Nagy L.G."/>
            <person name="Hibbett D."/>
            <person name="Henrissat B."/>
            <person name="Matheny P.B."/>
            <person name="Labbe J."/>
            <person name="Martin F.M."/>
        </authorList>
    </citation>
    <scope>NUCLEOTIDE SEQUENCE</scope>
    <source>
        <strain evidence="1">EC-137</strain>
    </source>
</reference>
<gene>
    <name evidence="1" type="ORF">K488DRAFT_87915</name>
</gene>
<reference evidence="1" key="1">
    <citation type="submission" date="2021-02" db="EMBL/GenBank/DDBJ databases">
        <authorList>
            <consortium name="DOE Joint Genome Institute"/>
            <person name="Ahrendt S."/>
            <person name="Looney B.P."/>
            <person name="Miyauchi S."/>
            <person name="Morin E."/>
            <person name="Drula E."/>
            <person name="Courty P.E."/>
            <person name="Chicoki N."/>
            <person name="Fauchery L."/>
            <person name="Kohler A."/>
            <person name="Kuo A."/>
            <person name="Labutti K."/>
            <person name="Pangilinan J."/>
            <person name="Lipzen A."/>
            <person name="Riley R."/>
            <person name="Andreopoulos W."/>
            <person name="He G."/>
            <person name="Johnson J."/>
            <person name="Barry K.W."/>
            <person name="Grigoriev I.V."/>
            <person name="Nagy L."/>
            <person name="Hibbett D."/>
            <person name="Henrissat B."/>
            <person name="Matheny P.B."/>
            <person name="Labbe J."/>
            <person name="Martin F."/>
        </authorList>
    </citation>
    <scope>NUCLEOTIDE SEQUENCE</scope>
    <source>
        <strain evidence="1">EC-137</strain>
    </source>
</reference>
<accession>A0ACB8QEQ3</accession>
<dbReference type="EMBL" id="MU273630">
    <property type="protein sequence ID" value="KAI0030279.1"/>
    <property type="molecule type" value="Genomic_DNA"/>
</dbReference>
<keyword evidence="2" id="KW-1185">Reference proteome</keyword>
<name>A0ACB8QEQ3_9AGAM</name>
<protein>
    <submittedName>
        <fullName evidence="1">RNA ligase-domain-containing protein</fullName>
    </submittedName>
</protein>